<sequence length="225" mass="23539">MTNETTAMFNSEAAGYSRRRLIPCFDAFYGAALRALELAAPGPLRTVLDLGTGTGALAAMVAGAHPSAQLTLLDGAPAMVETAAATLGPRTAAALVQDFGDPLPPGPFDAVVSALAIHHLDDDSKASLYARAHAVLRPGGVLVNAEQVLGATQALDGLLRRWHEREARALGATDAEWAAAVERMRHDRCATADAQLEMLLAAGFEDVSTHFADGRFAVLAGRRAD</sequence>
<dbReference type="AlphaFoldDB" id="A0A6J4T6D0"/>
<feature type="domain" description="Methyltransferase" evidence="1">
    <location>
        <begin position="47"/>
        <end position="140"/>
    </location>
</feature>
<dbReference type="CDD" id="cd02440">
    <property type="entry name" value="AdoMet_MTases"/>
    <property type="match status" value="1"/>
</dbReference>
<organism evidence="2">
    <name type="scientific">uncultured Solirubrobacteraceae bacterium</name>
    <dbReference type="NCBI Taxonomy" id="1162706"/>
    <lineage>
        <taxon>Bacteria</taxon>
        <taxon>Bacillati</taxon>
        <taxon>Actinomycetota</taxon>
        <taxon>Thermoleophilia</taxon>
        <taxon>Solirubrobacterales</taxon>
        <taxon>Solirubrobacteraceae</taxon>
        <taxon>environmental samples</taxon>
    </lineage>
</organism>
<evidence type="ECO:0000259" key="1">
    <source>
        <dbReference type="Pfam" id="PF13649"/>
    </source>
</evidence>
<keyword evidence="2" id="KW-0489">Methyltransferase</keyword>
<dbReference type="EMBL" id="CADCVR010000089">
    <property type="protein sequence ID" value="CAA9514385.1"/>
    <property type="molecule type" value="Genomic_DNA"/>
</dbReference>
<dbReference type="GO" id="GO:0008168">
    <property type="term" value="F:methyltransferase activity"/>
    <property type="evidence" value="ECO:0007669"/>
    <property type="project" value="UniProtKB-KW"/>
</dbReference>
<keyword evidence="2" id="KW-0808">Transferase</keyword>
<proteinExistence type="predicted"/>
<reference evidence="2" key="1">
    <citation type="submission" date="2020-02" db="EMBL/GenBank/DDBJ databases">
        <authorList>
            <person name="Meier V. D."/>
        </authorList>
    </citation>
    <scope>NUCLEOTIDE SEQUENCE</scope>
    <source>
        <strain evidence="2">AVDCRST_MAG53</strain>
    </source>
</reference>
<dbReference type="GO" id="GO:0032259">
    <property type="term" value="P:methylation"/>
    <property type="evidence" value="ECO:0007669"/>
    <property type="project" value="UniProtKB-KW"/>
</dbReference>
<gene>
    <name evidence="2" type="ORF">AVDCRST_MAG53-2976</name>
</gene>
<name>A0A6J4T6D0_9ACTN</name>
<protein>
    <submittedName>
        <fullName evidence="2">SAM-dependent methyltransferase</fullName>
    </submittedName>
</protein>
<evidence type="ECO:0000313" key="2">
    <source>
        <dbReference type="EMBL" id="CAA9514385.1"/>
    </source>
</evidence>
<accession>A0A6J4T6D0</accession>
<dbReference type="InterPro" id="IPR029063">
    <property type="entry name" value="SAM-dependent_MTases_sf"/>
</dbReference>
<dbReference type="InterPro" id="IPR041698">
    <property type="entry name" value="Methyltransf_25"/>
</dbReference>
<dbReference type="Gene3D" id="3.40.50.150">
    <property type="entry name" value="Vaccinia Virus protein VP39"/>
    <property type="match status" value="1"/>
</dbReference>
<dbReference type="PANTHER" id="PTHR43591">
    <property type="entry name" value="METHYLTRANSFERASE"/>
    <property type="match status" value="1"/>
</dbReference>
<dbReference type="SUPFAM" id="SSF53335">
    <property type="entry name" value="S-adenosyl-L-methionine-dependent methyltransferases"/>
    <property type="match status" value="1"/>
</dbReference>
<dbReference type="Pfam" id="PF13649">
    <property type="entry name" value="Methyltransf_25"/>
    <property type="match status" value="1"/>
</dbReference>